<dbReference type="SMART" id="SM01264">
    <property type="entry name" value="M16C_associated"/>
    <property type="match status" value="1"/>
</dbReference>
<dbReference type="RefSeq" id="WP_117329394.1">
    <property type="nucleotide sequence ID" value="NZ_QUWK01000002.1"/>
</dbReference>
<proteinExistence type="predicted"/>
<dbReference type="InterPro" id="IPR011249">
    <property type="entry name" value="Metalloenz_LuxS/M16"/>
</dbReference>
<dbReference type="EMBL" id="QUWK01000002">
    <property type="protein sequence ID" value="RFU95994.1"/>
    <property type="molecule type" value="Genomic_DNA"/>
</dbReference>
<dbReference type="InterPro" id="IPR007863">
    <property type="entry name" value="Peptidase_M16_C"/>
</dbReference>
<dbReference type="SUPFAM" id="SSF63411">
    <property type="entry name" value="LuxS/MPP-like metallohydrolase"/>
    <property type="match status" value="4"/>
</dbReference>
<organism evidence="2 3">
    <name type="scientific">Sphaerochaeta halotolerans</name>
    <dbReference type="NCBI Taxonomy" id="2293840"/>
    <lineage>
        <taxon>Bacteria</taxon>
        <taxon>Pseudomonadati</taxon>
        <taxon>Spirochaetota</taxon>
        <taxon>Spirochaetia</taxon>
        <taxon>Spirochaetales</taxon>
        <taxon>Sphaerochaetaceae</taxon>
        <taxon>Sphaerochaeta</taxon>
    </lineage>
</organism>
<protein>
    <submittedName>
        <fullName evidence="2">Peptidase M16</fullName>
    </submittedName>
</protein>
<dbReference type="PANTHER" id="PTHR43016">
    <property type="entry name" value="PRESEQUENCE PROTEASE"/>
    <property type="match status" value="1"/>
</dbReference>
<dbReference type="Pfam" id="PF08367">
    <property type="entry name" value="M16C_assoc"/>
    <property type="match status" value="1"/>
</dbReference>
<dbReference type="GO" id="GO:0016485">
    <property type="term" value="P:protein processing"/>
    <property type="evidence" value="ECO:0007669"/>
    <property type="project" value="TreeGrafter"/>
</dbReference>
<dbReference type="Pfam" id="PF22516">
    <property type="entry name" value="PreP_C"/>
    <property type="match status" value="1"/>
</dbReference>
<accession>A0A372MJS5</accession>
<dbReference type="Proteomes" id="UP000264002">
    <property type="component" value="Unassembled WGS sequence"/>
</dbReference>
<dbReference type="Pfam" id="PF00675">
    <property type="entry name" value="Peptidase_M16"/>
    <property type="match status" value="1"/>
</dbReference>
<comment type="caution">
    <text evidence="2">The sequence shown here is derived from an EMBL/GenBank/DDBJ whole genome shotgun (WGS) entry which is preliminary data.</text>
</comment>
<dbReference type="GO" id="GO:0046872">
    <property type="term" value="F:metal ion binding"/>
    <property type="evidence" value="ECO:0007669"/>
    <property type="project" value="InterPro"/>
</dbReference>
<dbReference type="PANTHER" id="PTHR43016:SF13">
    <property type="entry name" value="PRESEQUENCE PROTEASE, MITOCHONDRIAL"/>
    <property type="match status" value="1"/>
</dbReference>
<dbReference type="AlphaFoldDB" id="A0A372MJS5"/>
<reference evidence="3" key="1">
    <citation type="submission" date="2018-08" db="EMBL/GenBank/DDBJ databases">
        <authorList>
            <person name="Grouzdev D.S."/>
            <person name="Krutkina M.S."/>
        </authorList>
    </citation>
    <scope>NUCLEOTIDE SEQUENCE [LARGE SCALE GENOMIC DNA]</scope>
    <source>
        <strain evidence="3">4-11</strain>
    </source>
</reference>
<dbReference type="Gene3D" id="3.30.830.10">
    <property type="entry name" value="Metalloenzyme, LuxS/M16 peptidase-like"/>
    <property type="match status" value="4"/>
</dbReference>
<dbReference type="GO" id="GO:0004222">
    <property type="term" value="F:metalloendopeptidase activity"/>
    <property type="evidence" value="ECO:0007669"/>
    <property type="project" value="TreeGrafter"/>
</dbReference>
<feature type="domain" description="Peptidase M16C associated" evidence="1">
    <location>
        <begin position="465"/>
        <end position="713"/>
    </location>
</feature>
<name>A0A372MJS5_9SPIR</name>
<dbReference type="InterPro" id="IPR013578">
    <property type="entry name" value="Peptidase_M16C_assoc"/>
</dbReference>
<evidence type="ECO:0000313" key="3">
    <source>
        <dbReference type="Proteomes" id="UP000264002"/>
    </source>
</evidence>
<dbReference type="InterPro" id="IPR011765">
    <property type="entry name" value="Pept_M16_N"/>
</dbReference>
<keyword evidence="3" id="KW-1185">Reference proteome</keyword>
<dbReference type="Pfam" id="PF05193">
    <property type="entry name" value="Peptidase_M16_C"/>
    <property type="match status" value="1"/>
</dbReference>
<evidence type="ECO:0000313" key="2">
    <source>
        <dbReference type="EMBL" id="RFU95994.1"/>
    </source>
</evidence>
<evidence type="ECO:0000259" key="1">
    <source>
        <dbReference type="SMART" id="SM01264"/>
    </source>
</evidence>
<sequence>MIQRQWALGDELAGFQLVEITQLDEYKGTGYLFRHIETNMEVFQLINSDRERFFSYVFRTLPNNDCGIAHILEHSVLAGSQRYPVRDPFMTLLKGSTNTFMNAMTYPDKTLYPGASPLQKDFENLFHVYTDAVFAPLLREETFWQEGVRLVCEEERCHFEGVVYNEMLGDSADHDSIVGKGSIRSLFPDTPYSFESGGDPEQIVRLDYQQFRSFYSQFYHPSNCKLFLYGDLEVGEYLSYLDEEYLKTRGSLKVNSLCPVAEPWKKERSVTLTSPMEEGQTKESASVVLSWATTDVSDPLQVITLSTLVDLLLGNQAAPLYKALLDSGLGIDISPESGMSADFRQMPFLVGFKGIKPELAEDAKACILQALETIVKEGLEPEMVASSLKRIRFKQLEIPGGVPNGLRALNRSLRGWLYDLSPCATIESGKPLEALEDALHKDSRYFENWIKRHLLDNPHRCLVTVKPDGEHQKRQTDAIARYATQVTASLDKKGVKLLQDQNQRFLQFEMEGDTPEALATIPRLHLEDLPSTIRPNTHQTMQCAGQPLYIRPQFCNQIVYADFAFNVEDLSERELILLPLYTRLLQTTGLGDLTYAQVATRLKHLTGDFNVYTEMGSSCNERDVLMLMCRVKTLREDFEPAMQFVQELLTGANMGDLKQLKLVLNNYKTDFADSVTYSAHSFASLCAASVFSPIQWEGEQLSGLHQWFFLESIEEKDLPSIAQELEQLQRKLSNRRRLLLHLSCDEALVQEFVPVYEAFTKAFSDQGVVQPVPRSYKEVSKGTIHEVQLYRLPATVSYAAWAMRTEKRGTVLQAAQILLANILTGNDLWEVIRGQGGAYGVAANADVMEEICVFSTYRDPRIAGTYRDFIKILNKYAQIDIDPGHIENALIATIGSELKPLSPSQDSILAFRRLFYHISDEFRAMRRQHLLQLDSKQLNEGAKALLRSAKEEDSYVVLSGAQLLEAEKEKHPILDRPSIRLPL</sequence>
<dbReference type="InterPro" id="IPR055130">
    <property type="entry name" value="PreP_C"/>
</dbReference>
<reference evidence="2 3" key="2">
    <citation type="submission" date="2018-09" db="EMBL/GenBank/DDBJ databases">
        <title>Genome of Sphaerochaeta halotolerans strain 4-11.</title>
        <authorList>
            <person name="Nazina T.N."/>
            <person name="Sokolova D.S."/>
        </authorList>
    </citation>
    <scope>NUCLEOTIDE SEQUENCE [LARGE SCALE GENOMIC DNA]</scope>
    <source>
        <strain evidence="2 3">4-11</strain>
    </source>
</reference>
<gene>
    <name evidence="2" type="ORF">DYP60_01695</name>
</gene>